<evidence type="ECO:0000313" key="1">
    <source>
        <dbReference type="EMBL" id="KAL2621445.1"/>
    </source>
</evidence>
<name>A0ABD1Y413_9MARC</name>
<dbReference type="EMBL" id="JBHFFA010000006">
    <property type="protein sequence ID" value="KAL2621445.1"/>
    <property type="molecule type" value="Genomic_DNA"/>
</dbReference>
<dbReference type="Proteomes" id="UP001605036">
    <property type="component" value="Unassembled WGS sequence"/>
</dbReference>
<proteinExistence type="predicted"/>
<dbReference type="AlphaFoldDB" id="A0ABD1Y413"/>
<gene>
    <name evidence="1" type="ORF">R1flu_001650</name>
</gene>
<protein>
    <submittedName>
        <fullName evidence="1">Uncharacterized protein</fullName>
    </submittedName>
</protein>
<sequence length="83" mass="9694">MERKRSSRFRMVCTYHIGCILFMSGRSGYLLKFRVAPYTYGDHFNCHQQCRPVGEMKVIQIEVYRPEEVELKACGISVFIVPS</sequence>
<comment type="caution">
    <text evidence="1">The sequence shown here is derived from an EMBL/GenBank/DDBJ whole genome shotgun (WGS) entry which is preliminary data.</text>
</comment>
<keyword evidence="2" id="KW-1185">Reference proteome</keyword>
<reference evidence="1 2" key="1">
    <citation type="submission" date="2024-09" db="EMBL/GenBank/DDBJ databases">
        <title>Chromosome-scale assembly of Riccia fluitans.</title>
        <authorList>
            <person name="Paukszto L."/>
            <person name="Sawicki J."/>
            <person name="Karawczyk K."/>
            <person name="Piernik-Szablinska J."/>
            <person name="Szczecinska M."/>
            <person name="Mazdziarz M."/>
        </authorList>
    </citation>
    <scope>NUCLEOTIDE SEQUENCE [LARGE SCALE GENOMIC DNA]</scope>
    <source>
        <strain evidence="1">Rf_01</strain>
        <tissue evidence="1">Aerial parts of the thallus</tissue>
    </source>
</reference>
<accession>A0ABD1Y413</accession>
<evidence type="ECO:0000313" key="2">
    <source>
        <dbReference type="Proteomes" id="UP001605036"/>
    </source>
</evidence>
<organism evidence="1 2">
    <name type="scientific">Riccia fluitans</name>
    <dbReference type="NCBI Taxonomy" id="41844"/>
    <lineage>
        <taxon>Eukaryota</taxon>
        <taxon>Viridiplantae</taxon>
        <taxon>Streptophyta</taxon>
        <taxon>Embryophyta</taxon>
        <taxon>Marchantiophyta</taxon>
        <taxon>Marchantiopsida</taxon>
        <taxon>Marchantiidae</taxon>
        <taxon>Marchantiales</taxon>
        <taxon>Ricciaceae</taxon>
        <taxon>Riccia</taxon>
    </lineage>
</organism>